<dbReference type="GO" id="GO:0005829">
    <property type="term" value="C:cytosol"/>
    <property type="evidence" value="ECO:0007669"/>
    <property type="project" value="TreeGrafter"/>
</dbReference>
<keyword evidence="2" id="KW-0269">Exonuclease</keyword>
<comment type="caution">
    <text evidence="4">The sequence shown here is derived from an EMBL/GenBank/DDBJ whole genome shotgun (WGS) entry which is preliminary data.</text>
</comment>
<dbReference type="Pfam" id="PF00929">
    <property type="entry name" value="RNase_T"/>
    <property type="match status" value="1"/>
</dbReference>
<dbReference type="GO" id="GO:0008408">
    <property type="term" value="F:3'-5' exonuclease activity"/>
    <property type="evidence" value="ECO:0007669"/>
    <property type="project" value="TreeGrafter"/>
</dbReference>
<feature type="domain" description="Exonuclease" evidence="3">
    <location>
        <begin position="3"/>
        <end position="160"/>
    </location>
</feature>
<dbReference type="Gene3D" id="3.30.420.10">
    <property type="entry name" value="Ribonuclease H-like superfamily/Ribonuclease H"/>
    <property type="match status" value="1"/>
</dbReference>
<keyword evidence="1" id="KW-0540">Nuclease</keyword>
<organism evidence="4 5">
    <name type="scientific">Obesumbacterium proteus ATCC 12841</name>
    <dbReference type="NCBI Taxonomy" id="1354268"/>
    <lineage>
        <taxon>Bacteria</taxon>
        <taxon>Pseudomonadati</taxon>
        <taxon>Pseudomonadota</taxon>
        <taxon>Gammaproteobacteria</taxon>
        <taxon>Enterobacterales</taxon>
        <taxon>Hafniaceae</taxon>
        <taxon>Obesumbacterium</taxon>
    </lineage>
</organism>
<evidence type="ECO:0000313" key="4">
    <source>
        <dbReference type="EMBL" id="OAT56499.1"/>
    </source>
</evidence>
<dbReference type="SMART" id="SM00479">
    <property type="entry name" value="EXOIII"/>
    <property type="match status" value="1"/>
</dbReference>
<dbReference type="CDD" id="cd06127">
    <property type="entry name" value="DEDDh"/>
    <property type="match status" value="1"/>
</dbReference>
<dbReference type="PANTHER" id="PTHR30231">
    <property type="entry name" value="DNA POLYMERASE III SUBUNIT EPSILON"/>
    <property type="match status" value="1"/>
</dbReference>
<dbReference type="SUPFAM" id="SSF53098">
    <property type="entry name" value="Ribonuclease H-like"/>
    <property type="match status" value="1"/>
</dbReference>
<dbReference type="EMBL" id="LXEX01000085">
    <property type="protein sequence ID" value="OAT56499.1"/>
    <property type="molecule type" value="Genomic_DNA"/>
</dbReference>
<sequence length="223" mass="25170">MSVLRVIDTETCGLNGGVVEVASVDIENSLSIINPMSDFVKPDRPIEFSAMAIHHITEDIVADKPLIDDVVGRYQGADFYIAHNANFDKGVLPEMGGEWICTRKLAARLYPDLDSHANQFLRYALGLDAWVPENLHAHRALYDCYVTAALFIRISRDSSWSVEEMLEISSQPVLLKTLRIGKHKGKTFAEVAKEDPSWLKWALSTISDMSDDMRFTIQHYLRD</sequence>
<dbReference type="InterPro" id="IPR013520">
    <property type="entry name" value="Ribonucl_H"/>
</dbReference>
<keyword evidence="4" id="KW-0378">Hydrolase</keyword>
<dbReference type="NCBIfam" id="NF005937">
    <property type="entry name" value="PRK07983.1"/>
    <property type="match status" value="1"/>
</dbReference>
<dbReference type="PANTHER" id="PTHR30231:SF37">
    <property type="entry name" value="EXODEOXYRIBONUCLEASE 10"/>
    <property type="match status" value="1"/>
</dbReference>
<gene>
    <name evidence="4" type="ORF">M993_04811</name>
</gene>
<dbReference type="GO" id="GO:0003676">
    <property type="term" value="F:nucleic acid binding"/>
    <property type="evidence" value="ECO:0007669"/>
    <property type="project" value="InterPro"/>
</dbReference>
<accession>A0AA91IMB7</accession>
<evidence type="ECO:0000259" key="3">
    <source>
        <dbReference type="SMART" id="SM00479"/>
    </source>
</evidence>
<dbReference type="AlphaFoldDB" id="A0AA91IMB7"/>
<keyword evidence="5" id="KW-1185">Reference proteome</keyword>
<reference evidence="4 5" key="1">
    <citation type="submission" date="2016-04" db="EMBL/GenBank/DDBJ databases">
        <title>ATOL: Assembling a taxonomically balanced genome-scale reconstruction of the evolutionary history of the Enterobacteriaceae.</title>
        <authorList>
            <person name="Plunkett G.III."/>
            <person name="Neeno-Eckwall E.C."/>
            <person name="Glasner J.D."/>
            <person name="Perna N.T."/>
        </authorList>
    </citation>
    <scope>NUCLEOTIDE SEQUENCE [LARGE SCALE GENOMIC DNA]</scope>
    <source>
        <strain evidence="4 5">ATCC 12841</strain>
    </source>
</reference>
<dbReference type="GO" id="GO:0045004">
    <property type="term" value="P:DNA replication proofreading"/>
    <property type="evidence" value="ECO:0007669"/>
    <property type="project" value="TreeGrafter"/>
</dbReference>
<evidence type="ECO:0000256" key="2">
    <source>
        <dbReference type="ARBA" id="ARBA00022839"/>
    </source>
</evidence>
<evidence type="ECO:0000313" key="5">
    <source>
        <dbReference type="Proteomes" id="UP000078431"/>
    </source>
</evidence>
<dbReference type="RefSeq" id="WP_046360914.1">
    <property type="nucleotide sequence ID" value="NZ_LXEX01000085.1"/>
</dbReference>
<proteinExistence type="predicted"/>
<dbReference type="InterPro" id="IPR046768">
    <property type="entry name" value="ExoX-like_C"/>
</dbReference>
<name>A0AA91IMB7_9GAMM</name>
<evidence type="ECO:0000256" key="1">
    <source>
        <dbReference type="ARBA" id="ARBA00022722"/>
    </source>
</evidence>
<dbReference type="EC" id="3.1.11.-" evidence="4"/>
<protein>
    <submittedName>
        <fullName evidence="4">Exodeoxyribonuclease X</fullName>
        <ecNumber evidence="4">3.1.11.-</ecNumber>
    </submittedName>
</protein>
<dbReference type="Proteomes" id="UP000078431">
    <property type="component" value="Unassembled WGS sequence"/>
</dbReference>
<dbReference type="InterPro" id="IPR012337">
    <property type="entry name" value="RNaseH-like_sf"/>
</dbReference>
<dbReference type="Pfam" id="PF20600">
    <property type="entry name" value="ExoX-like_C"/>
    <property type="match status" value="1"/>
</dbReference>
<dbReference type="InterPro" id="IPR036397">
    <property type="entry name" value="RNaseH_sf"/>
</dbReference>